<accession>A0A380TGV9</accession>
<reference evidence="5" key="1">
    <citation type="submission" date="2018-07" db="EMBL/GenBank/DDBJ databases">
        <authorList>
            <person name="Quirk P.G."/>
            <person name="Krulwich T.A."/>
        </authorList>
    </citation>
    <scope>NUCLEOTIDE SEQUENCE</scope>
</reference>
<dbReference type="InterPro" id="IPR025965">
    <property type="entry name" value="FlgD/Vpr_Ig-like"/>
</dbReference>
<gene>
    <name evidence="5" type="primary">flgD</name>
    <name evidence="5" type="ORF">DF3PB_350008</name>
</gene>
<dbReference type="EMBL" id="UIDG01000279">
    <property type="protein sequence ID" value="SUS06933.1"/>
    <property type="molecule type" value="Genomic_DNA"/>
</dbReference>
<evidence type="ECO:0000259" key="4">
    <source>
        <dbReference type="Pfam" id="PF13861"/>
    </source>
</evidence>
<dbReference type="Gene3D" id="2.60.40.4070">
    <property type="match status" value="1"/>
</dbReference>
<dbReference type="GO" id="GO:0044781">
    <property type="term" value="P:bacterial-type flagellum organization"/>
    <property type="evidence" value="ECO:0007669"/>
    <property type="project" value="UniProtKB-KW"/>
</dbReference>
<evidence type="ECO:0000256" key="1">
    <source>
        <dbReference type="ARBA" id="ARBA00022795"/>
    </source>
</evidence>
<dbReference type="AlphaFoldDB" id="A0A380TGV9"/>
<name>A0A380TGV9_9ZZZZ</name>
<evidence type="ECO:0000313" key="5">
    <source>
        <dbReference type="EMBL" id="SUS06933.1"/>
    </source>
</evidence>
<evidence type="ECO:0000259" key="3">
    <source>
        <dbReference type="Pfam" id="PF13860"/>
    </source>
</evidence>
<sequence>MILDSVSGSSTVTGQQATSDRNQLQDDLNKFLTLLVSQLQHQDPLEPLDAHEFTSQLVQFASVEQQIYSNSHLEDLLAAQKGADAAGAVNYLGKTVQVESDTLKLENGSAGAGYALTEPAAKTTVTVTDSQGRAVYSTAGETGKGSHDFVWTGSDGNGTQLADGLYTVSVDARREDGTQIPVTTTLTGTVHAAGFNQGAVTLDLGGFEVPLESVLAVTAPPAAAEDESASSVLAALADLL</sequence>
<feature type="domain" description="FlgD/Vpr Ig-like" evidence="3">
    <location>
        <begin position="100"/>
        <end position="175"/>
    </location>
</feature>
<dbReference type="Pfam" id="PF13860">
    <property type="entry name" value="FlgD_ig"/>
    <property type="match status" value="1"/>
</dbReference>
<feature type="region of interest" description="Disordered" evidence="2">
    <location>
        <begin position="1"/>
        <end position="21"/>
    </location>
</feature>
<organism evidence="5">
    <name type="scientific">metagenome</name>
    <dbReference type="NCBI Taxonomy" id="256318"/>
    <lineage>
        <taxon>unclassified sequences</taxon>
        <taxon>metagenomes</taxon>
    </lineage>
</organism>
<dbReference type="Pfam" id="PF03963">
    <property type="entry name" value="FlgD"/>
    <property type="match status" value="1"/>
</dbReference>
<evidence type="ECO:0000256" key="2">
    <source>
        <dbReference type="SAM" id="MobiDB-lite"/>
    </source>
</evidence>
<dbReference type="InterPro" id="IPR025963">
    <property type="entry name" value="FLgD_Tudor"/>
</dbReference>
<feature type="domain" description="FlgD Tudor-like" evidence="4">
    <location>
        <begin position="85"/>
        <end position="214"/>
    </location>
</feature>
<protein>
    <submittedName>
        <fullName evidence="5">Basal-body rod modification protein FlgD</fullName>
    </submittedName>
</protein>
<keyword evidence="1" id="KW-1005">Bacterial flagellum biogenesis</keyword>
<proteinExistence type="predicted"/>
<dbReference type="Gene3D" id="2.30.30.910">
    <property type="match status" value="1"/>
</dbReference>
<dbReference type="Pfam" id="PF13861">
    <property type="entry name" value="FLgD_tudor"/>
    <property type="match status" value="1"/>
</dbReference>
<dbReference type="InterPro" id="IPR005648">
    <property type="entry name" value="FlgD"/>
</dbReference>